<reference evidence="4" key="1">
    <citation type="submission" date="2021-10" db="EMBL/GenBank/DDBJ databases">
        <title>Tropical sea cucumber genome reveals ecological adaptation and Cuvierian tubules defense mechanism.</title>
        <authorList>
            <person name="Chen T."/>
        </authorList>
    </citation>
    <scope>NUCLEOTIDE SEQUENCE</scope>
    <source>
        <strain evidence="4">Nanhai2018</strain>
        <tissue evidence="4">Muscle</tissue>
    </source>
</reference>
<dbReference type="GO" id="GO:0003676">
    <property type="term" value="F:nucleic acid binding"/>
    <property type="evidence" value="ECO:0007669"/>
    <property type="project" value="InterPro"/>
</dbReference>
<dbReference type="InterPro" id="IPR036875">
    <property type="entry name" value="Znf_CCHC_sf"/>
</dbReference>
<dbReference type="Gene3D" id="4.10.60.10">
    <property type="entry name" value="Zinc finger, CCHC-type"/>
    <property type="match status" value="1"/>
</dbReference>
<keyword evidence="1" id="KW-0479">Metal-binding</keyword>
<protein>
    <recommendedName>
        <fullName evidence="3">CCHC-type domain-containing protein</fullName>
    </recommendedName>
</protein>
<dbReference type="SUPFAM" id="SSF57756">
    <property type="entry name" value="Retrovirus zinc finger-like domains"/>
    <property type="match status" value="1"/>
</dbReference>
<feature type="region of interest" description="Disordered" evidence="2">
    <location>
        <begin position="1"/>
        <end position="41"/>
    </location>
</feature>
<evidence type="ECO:0000256" key="1">
    <source>
        <dbReference type="PROSITE-ProRule" id="PRU00047"/>
    </source>
</evidence>
<keyword evidence="1" id="KW-0862">Zinc</keyword>
<sequence length="141" mass="16479">MEFATKQSQEFQEQPNLRPQGQSRQVNKVKVRRPDVNNQNKKIHKGPEVCYRCLDSSHKPDQCPFRKRSCFHCKKVGHIAKACRKKAKQRDKQSRYRQVKVVDNEHESEEPIFDIYTLNTARSLKRGSIFADVEIGAKPLK</sequence>
<accession>A0A9Q1BUA2</accession>
<evidence type="ECO:0000313" key="5">
    <source>
        <dbReference type="Proteomes" id="UP001152320"/>
    </source>
</evidence>
<comment type="caution">
    <text evidence="4">The sequence shown here is derived from an EMBL/GenBank/DDBJ whole genome shotgun (WGS) entry which is preliminary data.</text>
</comment>
<feature type="domain" description="CCHC-type" evidence="3">
    <location>
        <begin position="70"/>
        <end position="85"/>
    </location>
</feature>
<dbReference type="OrthoDB" id="10058156at2759"/>
<keyword evidence="1" id="KW-0863">Zinc-finger</keyword>
<dbReference type="SMART" id="SM00343">
    <property type="entry name" value="ZnF_C2HC"/>
    <property type="match status" value="2"/>
</dbReference>
<dbReference type="Proteomes" id="UP001152320">
    <property type="component" value="Chromosome 11"/>
</dbReference>
<dbReference type="GO" id="GO:0008270">
    <property type="term" value="F:zinc ion binding"/>
    <property type="evidence" value="ECO:0007669"/>
    <property type="project" value="UniProtKB-KW"/>
</dbReference>
<dbReference type="AlphaFoldDB" id="A0A9Q1BUA2"/>
<evidence type="ECO:0000313" key="4">
    <source>
        <dbReference type="EMBL" id="KAJ8032951.1"/>
    </source>
</evidence>
<evidence type="ECO:0000256" key="2">
    <source>
        <dbReference type="SAM" id="MobiDB-lite"/>
    </source>
</evidence>
<keyword evidence="5" id="KW-1185">Reference proteome</keyword>
<name>A0A9Q1BUA2_HOLLE</name>
<feature type="compositionally biased region" description="Polar residues" evidence="2">
    <location>
        <begin position="1"/>
        <end position="26"/>
    </location>
</feature>
<dbReference type="EMBL" id="JAIZAY010000011">
    <property type="protein sequence ID" value="KAJ8032951.1"/>
    <property type="molecule type" value="Genomic_DNA"/>
</dbReference>
<dbReference type="PROSITE" id="PS50158">
    <property type="entry name" value="ZF_CCHC"/>
    <property type="match status" value="1"/>
</dbReference>
<gene>
    <name evidence="4" type="ORF">HOLleu_23050</name>
</gene>
<evidence type="ECO:0000259" key="3">
    <source>
        <dbReference type="PROSITE" id="PS50158"/>
    </source>
</evidence>
<dbReference type="InterPro" id="IPR001878">
    <property type="entry name" value="Znf_CCHC"/>
</dbReference>
<proteinExistence type="predicted"/>
<organism evidence="4 5">
    <name type="scientific">Holothuria leucospilota</name>
    <name type="common">Black long sea cucumber</name>
    <name type="synonym">Mertensiothuria leucospilota</name>
    <dbReference type="NCBI Taxonomy" id="206669"/>
    <lineage>
        <taxon>Eukaryota</taxon>
        <taxon>Metazoa</taxon>
        <taxon>Echinodermata</taxon>
        <taxon>Eleutherozoa</taxon>
        <taxon>Echinozoa</taxon>
        <taxon>Holothuroidea</taxon>
        <taxon>Aspidochirotacea</taxon>
        <taxon>Aspidochirotida</taxon>
        <taxon>Holothuriidae</taxon>
        <taxon>Holothuria</taxon>
    </lineage>
</organism>